<reference evidence="14 15" key="1">
    <citation type="submission" date="2019-11" db="EMBL/GenBank/DDBJ databases">
        <title>Whole genome sequence of Oryza granulata.</title>
        <authorList>
            <person name="Li W."/>
        </authorList>
    </citation>
    <scope>NUCLEOTIDE SEQUENCE [LARGE SCALE GENOMIC DNA]</scope>
    <source>
        <strain evidence="15">cv. Menghai</strain>
        <tissue evidence="14">Leaf</tissue>
    </source>
</reference>
<feature type="region of interest" description="Disordered" evidence="10">
    <location>
        <begin position="1"/>
        <end position="24"/>
    </location>
</feature>
<dbReference type="Gene3D" id="3.30.40.10">
    <property type="entry name" value="Zinc/RING finger domain, C3HC4 (zinc finger)"/>
    <property type="match status" value="1"/>
</dbReference>
<comment type="caution">
    <text evidence="14">The sequence shown here is derived from an EMBL/GenBank/DDBJ whole genome shotgun (WGS) entry which is preliminary data.</text>
</comment>
<dbReference type="GO" id="GO:0042800">
    <property type="term" value="F:histone H3K4 methyltransferase activity"/>
    <property type="evidence" value="ECO:0007669"/>
    <property type="project" value="TreeGrafter"/>
</dbReference>
<proteinExistence type="predicted"/>
<evidence type="ECO:0000256" key="7">
    <source>
        <dbReference type="ARBA" id="ARBA00023163"/>
    </source>
</evidence>
<dbReference type="GO" id="GO:0045893">
    <property type="term" value="P:positive regulation of DNA-templated transcription"/>
    <property type="evidence" value="ECO:0007669"/>
    <property type="project" value="TreeGrafter"/>
</dbReference>
<dbReference type="GO" id="GO:0035097">
    <property type="term" value="C:histone methyltransferase complex"/>
    <property type="evidence" value="ECO:0007669"/>
    <property type="project" value="TreeGrafter"/>
</dbReference>
<evidence type="ECO:0000256" key="2">
    <source>
        <dbReference type="ARBA" id="ARBA00022723"/>
    </source>
</evidence>
<feature type="compositionally biased region" description="Polar residues" evidence="10">
    <location>
        <begin position="1134"/>
        <end position="1146"/>
    </location>
</feature>
<accession>A0A6G1D034</accession>
<dbReference type="PROSITE" id="PS50280">
    <property type="entry name" value="SET"/>
    <property type="match status" value="1"/>
</dbReference>
<comment type="subcellular location">
    <subcellularLocation>
        <location evidence="1">Nucleus</location>
    </subcellularLocation>
</comment>
<dbReference type="SMART" id="SM00317">
    <property type="entry name" value="SET"/>
    <property type="match status" value="1"/>
</dbReference>
<evidence type="ECO:0008006" key="16">
    <source>
        <dbReference type="Google" id="ProtNLM"/>
    </source>
</evidence>
<dbReference type="SMART" id="SM00249">
    <property type="entry name" value="PHD"/>
    <property type="match status" value="2"/>
</dbReference>
<keyword evidence="2" id="KW-0479">Metal-binding</keyword>
<dbReference type="Pfam" id="PF13831">
    <property type="entry name" value="PHD_2"/>
    <property type="match status" value="1"/>
</dbReference>
<keyword evidence="4" id="KW-0862">Zinc</keyword>
<dbReference type="PROSITE" id="PS51805">
    <property type="entry name" value="EPHD"/>
    <property type="match status" value="1"/>
</dbReference>
<dbReference type="Gene3D" id="2.170.270.10">
    <property type="entry name" value="SET domain"/>
    <property type="match status" value="1"/>
</dbReference>
<dbReference type="CDD" id="cd15571">
    <property type="entry name" value="ePHD"/>
    <property type="match status" value="1"/>
</dbReference>
<keyword evidence="15" id="KW-1185">Reference proteome</keyword>
<dbReference type="OrthoDB" id="308383at2759"/>
<feature type="domain" description="PHD-type" evidence="11">
    <location>
        <begin position="1430"/>
        <end position="1480"/>
    </location>
</feature>
<feature type="domain" description="SET" evidence="12">
    <location>
        <begin position="1774"/>
        <end position="1906"/>
    </location>
</feature>
<gene>
    <name evidence="14" type="ORF">E2562_008807</name>
</gene>
<dbReference type="SUPFAM" id="SSF57903">
    <property type="entry name" value="FYVE/PHD zinc finger"/>
    <property type="match status" value="1"/>
</dbReference>
<dbReference type="CDD" id="cd15492">
    <property type="entry name" value="PHD_BRPF_JADE_like"/>
    <property type="match status" value="1"/>
</dbReference>
<dbReference type="InterPro" id="IPR019786">
    <property type="entry name" value="Zinc_finger_PHD-type_CS"/>
</dbReference>
<dbReference type="InterPro" id="IPR013083">
    <property type="entry name" value="Znf_RING/FYVE/PHD"/>
</dbReference>
<dbReference type="Pfam" id="PF16135">
    <property type="entry name" value="TDBD"/>
    <property type="match status" value="1"/>
</dbReference>
<keyword evidence="8" id="KW-0539">Nucleus</keyword>
<evidence type="ECO:0000256" key="9">
    <source>
        <dbReference type="PROSITE-ProRule" id="PRU00146"/>
    </source>
</evidence>
<dbReference type="InterPro" id="IPR034732">
    <property type="entry name" value="EPHD"/>
</dbReference>
<evidence type="ECO:0000256" key="5">
    <source>
        <dbReference type="ARBA" id="ARBA00022853"/>
    </source>
</evidence>
<feature type="compositionally biased region" description="Basic residues" evidence="10">
    <location>
        <begin position="1155"/>
        <end position="1165"/>
    </location>
</feature>
<evidence type="ECO:0000259" key="12">
    <source>
        <dbReference type="PROSITE" id="PS50280"/>
    </source>
</evidence>
<dbReference type="InterPro" id="IPR019787">
    <property type="entry name" value="Znf_PHD-finger"/>
</dbReference>
<dbReference type="EMBL" id="SPHZ02000007">
    <property type="protein sequence ID" value="KAF0905732.1"/>
    <property type="molecule type" value="Genomic_DNA"/>
</dbReference>
<feature type="compositionally biased region" description="Pro residues" evidence="10">
    <location>
        <begin position="8"/>
        <end position="24"/>
    </location>
</feature>
<keyword evidence="7" id="KW-0804">Transcription</keyword>
<sequence length="1906" mass="210352">MDDAWPARWPPPPPAPAPAPPPLPSQIDSANLLYVLRPLAAQEVTGAAAPEQLAANHLSSQYGQPTRAAVAPSSSLLAQVSGNHPHANHVPDRKALFGMLNASNAANVIDLTRASPPRGAEPLPKHPRHGLAASSSVEQSSCLGALFPNRSAQGSFPGECSVNNGISQGAIQFQDSSACTVQKLPSKSTPRHHPSLLGDQIRVSCLNVGGEFFVGEAGIFGVRCSCHRLRMSVAKFCEHSGGPAEKAGEIVVMDNGMTIGQWLKYCMGVGASISDPKWDWPEWVYMRYSPEEYWTKSLLITNSNMEKTGLFSSHGKNTGPIDNPLYSSDMHNDVGGFTSVEKLVNKPDETYYRKSVGLHEAFTKKPTLQQSLKMNLTNHTIHDMNLNSISSLSERTYPTANMGITYSRNHLAHDYANLLEKNSNNLSRSPGPSSTRVLSNDSRACMPDAPHKIFQDGSGRASNTELKLGRSSYHQSMTTLFPSVQSTIIEFQKPQQHLQFTTPKLLGADAYPKQTTKANKTMENIEPSFGTGNRKRSLEVANGTSHSELNEITDDGAKNSFISLFLSHLERSSTSESFDDVLNSTEHYLLKAPDVAYSSDHLKTASTQVETRVNDNQSKLAPTIVHTKRISDGRSLPVASKGYVHQDVLDANSQEPSINGDCLPHLLPSQPNAGISKICSGVPSPANCRCCNHVANKSHLTHADTGAPCFYDRTARRYIPFDCADDLCTHKRLRATKISCQHGKAFCSTPSEFLPSFGQNDQSPLGKSIHRCCCKAQEDSSKLGFRAGNFCRSHFCNDGAPVPAHRSIVEGLDEVRACSTYVPRSSLCPRELMLQSCCHACPIDGFHYKSSMGHTANSLTKNPLVDAHKFNTEHSPCWDGKCCCSLVPKCLAGYGFTKHCVARIDQTDHKVQKSKDDDVQAAARCCTLGESEKLICQCSSEIIARRSDSKASFRKEVSSKVLNQPYVPISEQQKNVTEASAVCRHWPYETVRERENACRDSGIFKELKSGFSSGFSSDVVTKFSSSPELNNISSCTVKYGLEHKNLVFDEGSRIEKCSSSSYVPISTGCEEAQNSFCRFHLEPSLVKLKINQISEGSTRIEHENEVQCSEMPKKTRTLRCCAKQSESDDCTRKINLSSREGDSQPQHEAGPFSRRVSKAKRKHPPMHLNKHVKRLHSNHKVLNVDDERSDDKGSLLGELNSFDRKKQDENMTTLDREKCQQEGTRLPVRKLPKYVSLNCIVNETNSEDACSGSASINSSLIATGITNDNRKSPKIVPLNLILKKAKRCHAVKPLCKTENIRFSEEKSSDCSVDKSSSFNRSFSPQDELWSPKKNSSYNVLRPHIKPDCQNPCCALEEDEPLSLADAGTSRLSASRSRGIKNQRACASLNRMKSCEEFTNESASNPCGDKHSVVQTCEAKFERHIQRPSLDASCCVCGISNLEPCNQLIECSKCFIKVHQACYGVLKVPRGQWFCRPCKINTQDTVCVLCGYGGGAMTRALKAQNILKSLLRGIATATRSDKYVYSSGNVNSECTSKLHGEYVRHDSFRGPISRSFNTISSIDMKEASIVSARGNIITKSWTSSRNSTLLGPRTRQWVHVVCGLWTPGTKCSNAITMSAFDISGASPAKRNIECSICNRTGGSFMGCRDVNCSVLFHPWCAHQRGLLQSEPEGEHNENVGFYGRCLDHAMLDPNHVNPKKECLRSNDWTCARSEGFGGRKGDWFGANHSKKPEEKFGECSVSQEQINAWVRINGSKSCMRGQKEYAHYKQLKGWKHLVVYKSGIHGLGLYTSEFIPRGSMVVEYVGEIVGQCVADKREIEYQSGKRQQYKSACYFFKIDKEHIIDATRKGGIARFINHSCQPNCVAKIISVRNEKKVPLSLFQSCHFEMSASTSDCQTTGVVFFAER</sequence>
<dbReference type="InterPro" id="IPR001214">
    <property type="entry name" value="SET_dom"/>
</dbReference>
<dbReference type="InterPro" id="IPR046341">
    <property type="entry name" value="SET_dom_sf"/>
</dbReference>
<organism evidence="14 15">
    <name type="scientific">Oryza meyeriana var. granulata</name>
    <dbReference type="NCBI Taxonomy" id="110450"/>
    <lineage>
        <taxon>Eukaryota</taxon>
        <taxon>Viridiplantae</taxon>
        <taxon>Streptophyta</taxon>
        <taxon>Embryophyta</taxon>
        <taxon>Tracheophyta</taxon>
        <taxon>Spermatophyta</taxon>
        <taxon>Magnoliopsida</taxon>
        <taxon>Liliopsida</taxon>
        <taxon>Poales</taxon>
        <taxon>Poaceae</taxon>
        <taxon>BOP clade</taxon>
        <taxon>Oryzoideae</taxon>
        <taxon>Oryzeae</taxon>
        <taxon>Oryzinae</taxon>
        <taxon>Oryza</taxon>
        <taxon>Oryza meyeriana</taxon>
    </lineage>
</organism>
<feature type="region of interest" description="Disordered" evidence="10">
    <location>
        <begin position="1132"/>
        <end position="1165"/>
    </location>
</feature>
<feature type="region of interest" description="Disordered" evidence="10">
    <location>
        <begin position="1185"/>
        <end position="1216"/>
    </location>
</feature>
<dbReference type="PROSITE" id="PS50016">
    <property type="entry name" value="ZF_PHD_2"/>
    <property type="match status" value="1"/>
</dbReference>
<evidence type="ECO:0000256" key="8">
    <source>
        <dbReference type="ARBA" id="ARBA00023242"/>
    </source>
</evidence>
<protein>
    <recommendedName>
        <fullName evidence="16">Histone-lysine N-methyltransferase</fullName>
    </recommendedName>
</protein>
<dbReference type="InterPro" id="IPR011011">
    <property type="entry name" value="Znf_FYVE_PHD"/>
</dbReference>
<keyword evidence="3 9" id="KW-0863">Zinc-finger</keyword>
<feature type="non-terminal residue" evidence="14">
    <location>
        <position position="1906"/>
    </location>
</feature>
<keyword evidence="5" id="KW-0156">Chromatin regulator</keyword>
<evidence type="ECO:0000256" key="10">
    <source>
        <dbReference type="SAM" id="MobiDB-lite"/>
    </source>
</evidence>
<dbReference type="PANTHER" id="PTHR45838:SF4">
    <property type="entry name" value="HISTONE-LYSINE N-METHYLTRANSFERASE TRITHORAX"/>
    <property type="match status" value="1"/>
</dbReference>
<evidence type="ECO:0000256" key="6">
    <source>
        <dbReference type="ARBA" id="ARBA00023015"/>
    </source>
</evidence>
<dbReference type="PROSITE" id="PS01359">
    <property type="entry name" value="ZF_PHD_1"/>
    <property type="match status" value="1"/>
</dbReference>
<feature type="domain" description="PHD-type" evidence="13">
    <location>
        <begin position="1562"/>
        <end position="1688"/>
    </location>
</feature>
<evidence type="ECO:0000313" key="14">
    <source>
        <dbReference type="EMBL" id="KAF0905732.1"/>
    </source>
</evidence>
<dbReference type="Pfam" id="PF00856">
    <property type="entry name" value="SET"/>
    <property type="match status" value="1"/>
</dbReference>
<evidence type="ECO:0000259" key="13">
    <source>
        <dbReference type="PROSITE" id="PS51805"/>
    </source>
</evidence>
<dbReference type="Pfam" id="PF13832">
    <property type="entry name" value="zf-HC5HC2H_2"/>
    <property type="match status" value="1"/>
</dbReference>
<dbReference type="Proteomes" id="UP000479710">
    <property type="component" value="Unassembled WGS sequence"/>
</dbReference>
<dbReference type="PANTHER" id="PTHR45838">
    <property type="entry name" value="HISTONE-LYSINE-N-METHYLTRANSFERASE 2 KMT2 FAMILY MEMBER"/>
    <property type="match status" value="1"/>
</dbReference>
<evidence type="ECO:0000256" key="1">
    <source>
        <dbReference type="ARBA" id="ARBA00004123"/>
    </source>
</evidence>
<keyword evidence="6" id="KW-0805">Transcription regulation</keyword>
<evidence type="ECO:0000259" key="11">
    <source>
        <dbReference type="PROSITE" id="PS50016"/>
    </source>
</evidence>
<dbReference type="GO" id="GO:0008270">
    <property type="term" value="F:zinc ion binding"/>
    <property type="evidence" value="ECO:0007669"/>
    <property type="project" value="UniProtKB-KW"/>
</dbReference>
<evidence type="ECO:0000256" key="4">
    <source>
        <dbReference type="ARBA" id="ARBA00022833"/>
    </source>
</evidence>
<feature type="compositionally biased region" description="Basic and acidic residues" evidence="10">
    <location>
        <begin position="1201"/>
        <end position="1216"/>
    </location>
</feature>
<dbReference type="InterPro" id="IPR032308">
    <property type="entry name" value="TDBD"/>
</dbReference>
<evidence type="ECO:0000313" key="15">
    <source>
        <dbReference type="Proteomes" id="UP000479710"/>
    </source>
</evidence>
<dbReference type="FunFam" id="3.30.40.10:FF:000484">
    <property type="entry name" value="Histone-lysine N-methyltransferase ATX4"/>
    <property type="match status" value="1"/>
</dbReference>
<name>A0A6G1D034_9ORYZ</name>
<dbReference type="InterPro" id="IPR001965">
    <property type="entry name" value="Znf_PHD"/>
</dbReference>
<dbReference type="SUPFAM" id="SSF82199">
    <property type="entry name" value="SET domain"/>
    <property type="match status" value="1"/>
</dbReference>
<evidence type="ECO:0000256" key="3">
    <source>
        <dbReference type="ARBA" id="ARBA00022771"/>
    </source>
</evidence>